<sequence>MLKSQKNKVYELFFATYNELYNMDKIERGELLKDLTEKESQSHYYNSEIDSKTNYELVCLTIANVLDKVASDDLIEEIMQFCMSPRLGILVDFNKQSVSIISTRSKSVKTDNFAIFNFDDDFDNPGLFMEMSSFDQVEGNQNDQNFVNELISKIMFIKDLEDSNNKIKVLKNFSKLLKKDSIRIIESYNVLATMLIVYAKRTSVSYFDKDYEKFYNQSTMIVFDALAFYSKEINNFQDDNLSFFNKIWLYNEQSNLKHFGYLSKNKKFFPFVKKQGFGFIF</sequence>
<name>A0A930E093_9FIRM</name>
<proteinExistence type="predicted"/>
<evidence type="ECO:0000313" key="2">
    <source>
        <dbReference type="Proteomes" id="UP000758611"/>
    </source>
</evidence>
<dbReference type="AlphaFoldDB" id="A0A930E093"/>
<comment type="caution">
    <text evidence="1">The sequence shown here is derived from an EMBL/GenBank/DDBJ whole genome shotgun (WGS) entry which is preliminary data.</text>
</comment>
<organism evidence="1 2">
    <name type="scientific">Parvimonas micra</name>
    <dbReference type="NCBI Taxonomy" id="33033"/>
    <lineage>
        <taxon>Bacteria</taxon>
        <taxon>Bacillati</taxon>
        <taxon>Bacillota</taxon>
        <taxon>Tissierellia</taxon>
        <taxon>Tissierellales</taxon>
        <taxon>Peptoniphilaceae</taxon>
        <taxon>Parvimonas</taxon>
    </lineage>
</organism>
<accession>A0A930E093</accession>
<dbReference type="EMBL" id="JABZRE010000001">
    <property type="protein sequence ID" value="MBF1306180.1"/>
    <property type="molecule type" value="Genomic_DNA"/>
</dbReference>
<dbReference type="RefSeq" id="WP_278476568.1">
    <property type="nucleotide sequence ID" value="NZ_JABZRE010000001.1"/>
</dbReference>
<reference evidence="1" key="1">
    <citation type="submission" date="2020-04" db="EMBL/GenBank/DDBJ databases">
        <title>Deep metagenomics examines the oral microbiome during advanced dental caries in children, revealing novel taxa and co-occurrences with host molecules.</title>
        <authorList>
            <person name="Baker J.L."/>
            <person name="Morton J.T."/>
            <person name="Dinis M."/>
            <person name="Alvarez R."/>
            <person name="Tran N.C."/>
            <person name="Knight R."/>
            <person name="Edlund A."/>
        </authorList>
    </citation>
    <scope>NUCLEOTIDE SEQUENCE</scope>
    <source>
        <strain evidence="1">JCVI_23_bin.11</strain>
    </source>
</reference>
<dbReference type="Proteomes" id="UP000758611">
    <property type="component" value="Unassembled WGS sequence"/>
</dbReference>
<evidence type="ECO:0000313" key="1">
    <source>
        <dbReference type="EMBL" id="MBF1306180.1"/>
    </source>
</evidence>
<gene>
    <name evidence="1" type="ORF">HXM94_00050</name>
</gene>
<protein>
    <submittedName>
        <fullName evidence="1">Uncharacterized protein</fullName>
    </submittedName>
</protein>